<dbReference type="Proteomes" id="UP000315115">
    <property type="component" value="Chromosome 1"/>
</dbReference>
<evidence type="ECO:0000313" key="3">
    <source>
        <dbReference type="Proteomes" id="UP000315115"/>
    </source>
</evidence>
<dbReference type="InterPro" id="IPR036291">
    <property type="entry name" value="NAD(P)-bd_dom_sf"/>
</dbReference>
<dbReference type="PANTHER" id="PTHR43975:SF2">
    <property type="entry name" value="EG:BACR7A4.14 PROTEIN-RELATED"/>
    <property type="match status" value="1"/>
</dbReference>
<dbReference type="EMBL" id="AP019798">
    <property type="protein sequence ID" value="BBL89460.1"/>
    <property type="molecule type" value="Genomic_DNA"/>
</dbReference>
<dbReference type="InterPro" id="IPR002347">
    <property type="entry name" value="SDR_fam"/>
</dbReference>
<dbReference type="SUPFAM" id="SSF51735">
    <property type="entry name" value="NAD(P)-binding Rossmann-fold domains"/>
    <property type="match status" value="1"/>
</dbReference>
<evidence type="ECO:0000313" key="2">
    <source>
        <dbReference type="EMBL" id="BBL89460.1"/>
    </source>
</evidence>
<dbReference type="GeneID" id="47656105"/>
<protein>
    <submittedName>
        <fullName evidence="2">Short-chain dehydrogenase</fullName>
    </submittedName>
</protein>
<proteinExistence type="inferred from homology"/>
<dbReference type="RefSeq" id="WP_038884342.1">
    <property type="nucleotide sequence ID" value="NZ_AP019798.1"/>
</dbReference>
<evidence type="ECO:0000256" key="1">
    <source>
        <dbReference type="ARBA" id="ARBA00006484"/>
    </source>
</evidence>
<comment type="similarity">
    <text evidence="1">Belongs to the short-chain dehydrogenases/reductases (SDR) family.</text>
</comment>
<dbReference type="Pfam" id="PF13561">
    <property type="entry name" value="adh_short_C2"/>
    <property type="match status" value="1"/>
</dbReference>
<name>A0A510IAX6_9VIBR</name>
<dbReference type="FunFam" id="3.40.50.720:FF:000084">
    <property type="entry name" value="Short-chain dehydrogenase reductase"/>
    <property type="match status" value="1"/>
</dbReference>
<gene>
    <name evidence="2" type="ORF">VroAM7_21130</name>
</gene>
<dbReference type="AlphaFoldDB" id="A0A510IAX6"/>
<dbReference type="CDD" id="cd05233">
    <property type="entry name" value="SDR_c"/>
    <property type="match status" value="1"/>
</dbReference>
<dbReference type="Gene3D" id="3.40.50.720">
    <property type="entry name" value="NAD(P)-binding Rossmann-like Domain"/>
    <property type="match status" value="1"/>
</dbReference>
<reference evidence="3" key="1">
    <citation type="submission" date="2019-07" db="EMBL/GenBank/DDBJ databases">
        <title>Complete Genome Sequences of Vibrion rotiferianus strain AM7.</title>
        <authorList>
            <person name="Miyazaki K."/>
            <person name="Wiseschart A."/>
            <person name="Pootanakit K."/>
            <person name="Ishimori K."/>
            <person name="Kitahara K."/>
        </authorList>
    </citation>
    <scope>NUCLEOTIDE SEQUENCE [LARGE SCALE GENOMIC DNA]</scope>
    <source>
        <strain evidence="3">AM7</strain>
    </source>
</reference>
<dbReference type="PANTHER" id="PTHR43975">
    <property type="entry name" value="ZGC:101858"/>
    <property type="match status" value="1"/>
</dbReference>
<sequence length="244" mass="26082">MKSNAILVTGATSGIGLELARKLASEGYHVVITGRNKVKLDDVATRLGANITTLLCDNENHHDVQAIGKEIQALNIKLDGVVFNAGVYFPNELGTTSLEEFELTLNTNFKAPFFMLQSLLPVMNNPASVVMVSSLVVEKAFVNSSLYTSSKMALEGLVGVLNLELAERGIRINSVRPGVTATDIQEKAGMSQEAFNGLKLAMKETPAGRILTPKDIVPAIEFLLSESSIGLRGAAFDIDGGFSL</sequence>
<accession>A0A510IAX6</accession>
<dbReference type="PRINTS" id="PR00081">
    <property type="entry name" value="GDHRDH"/>
</dbReference>
<dbReference type="KEGG" id="vro:BSZ04_12520"/>
<organism evidence="2 3">
    <name type="scientific">Vibrio rotiferianus</name>
    <dbReference type="NCBI Taxonomy" id="190895"/>
    <lineage>
        <taxon>Bacteria</taxon>
        <taxon>Pseudomonadati</taxon>
        <taxon>Pseudomonadota</taxon>
        <taxon>Gammaproteobacteria</taxon>
        <taxon>Vibrionales</taxon>
        <taxon>Vibrionaceae</taxon>
        <taxon>Vibrio</taxon>
    </lineage>
</organism>